<dbReference type="Proteomes" id="UP000031518">
    <property type="component" value="Unassembled WGS sequence"/>
</dbReference>
<sequence length="183" mass="20815">MLPSGAQLTLKDLFEAVSNPFFQKMRQQIRAKPEEQTSFSVEVGIERPVNVPEDVLRILRYDERNQTCLASGQSINGILATWFVASEVNLNDDDLPDLIVMAANPCLFGANVDPFWVFCATPQGHELVLSESATVLDVLDKRTNGYREIRLMRLSATEKIITVYRFDGRKYQARFSRVESIRQ</sequence>
<proteinExistence type="predicted"/>
<evidence type="ECO:0000313" key="2">
    <source>
        <dbReference type="Proteomes" id="UP000031518"/>
    </source>
</evidence>
<dbReference type="STRING" id="454194.PYK22_01140"/>
<reference evidence="1 2" key="2">
    <citation type="submission" date="2015-01" db="EMBL/GenBank/DDBJ databases">
        <title>Complete genome sequence of Pyrinomonas methylaliphatogenes type strain K22T.</title>
        <authorList>
            <person name="Lee K.C.Y."/>
            <person name="Power J.F."/>
            <person name="Dunfield P.F."/>
            <person name="Morgan X.C."/>
            <person name="Huttenhower C."/>
            <person name="Stott M.B."/>
        </authorList>
    </citation>
    <scope>NUCLEOTIDE SEQUENCE [LARGE SCALE GENOMIC DNA]</scope>
    <source>
        <strain evidence="1 2">K22</strain>
    </source>
</reference>
<evidence type="ECO:0000313" key="1">
    <source>
        <dbReference type="EMBL" id="CDM65142.1"/>
    </source>
</evidence>
<keyword evidence="2" id="KW-1185">Reference proteome</keyword>
<name>A0A0B6WWN3_9BACT</name>
<dbReference type="AlphaFoldDB" id="A0A0B6WWN3"/>
<reference evidence="1 2" key="1">
    <citation type="submission" date="2013-12" db="EMBL/GenBank/DDBJ databases">
        <authorList>
            <person name="Stott M."/>
        </authorList>
    </citation>
    <scope>NUCLEOTIDE SEQUENCE [LARGE SCALE GENOMIC DNA]</scope>
    <source>
        <strain evidence="1 2">K22</strain>
    </source>
</reference>
<accession>A0A0B6WWN3</accession>
<dbReference type="EMBL" id="CBXV010000004">
    <property type="protein sequence ID" value="CDM65142.1"/>
    <property type="molecule type" value="Genomic_DNA"/>
</dbReference>
<protein>
    <submittedName>
        <fullName evidence="1">Uncharacterized protein</fullName>
    </submittedName>
</protein>
<gene>
    <name evidence="1" type="ORF">PYK22_01140</name>
</gene>
<organism evidence="1 2">
    <name type="scientific">Pyrinomonas methylaliphatogenes</name>
    <dbReference type="NCBI Taxonomy" id="454194"/>
    <lineage>
        <taxon>Bacteria</taxon>
        <taxon>Pseudomonadati</taxon>
        <taxon>Acidobacteriota</taxon>
        <taxon>Blastocatellia</taxon>
        <taxon>Blastocatellales</taxon>
        <taxon>Pyrinomonadaceae</taxon>
        <taxon>Pyrinomonas</taxon>
    </lineage>
</organism>